<accession>A0A9X1I2X2</accession>
<reference evidence="1" key="1">
    <citation type="submission" date="2021-10" db="EMBL/GenBank/DDBJ databases">
        <title>Tamlana sargassums sp. nov., and Tamlana laminarinivorans sp. nov., two new bacteria isolated from the brown alga.</title>
        <authorList>
            <person name="Li J."/>
        </authorList>
    </citation>
    <scope>NUCLEOTIDE SEQUENCE</scope>
    <source>
        <strain evidence="1">62-3</strain>
    </source>
</reference>
<dbReference type="Gene3D" id="3.10.20.30">
    <property type="match status" value="1"/>
</dbReference>
<dbReference type="PANTHER" id="PTHR34472">
    <property type="entry name" value="SULFUR CARRIER PROTEIN THIS"/>
    <property type="match status" value="1"/>
</dbReference>
<dbReference type="InterPro" id="IPR012675">
    <property type="entry name" value="Beta-grasp_dom_sf"/>
</dbReference>
<sequence>MYIKVNQTRREVPDNISVEQLIEIYKVSINGIAVAINNEVVKKSDWSSTDLKSDDDVLIIKSTQGG</sequence>
<dbReference type="InterPro" id="IPR010035">
    <property type="entry name" value="Thi_S"/>
</dbReference>
<dbReference type="Proteomes" id="UP001139286">
    <property type="component" value="Unassembled WGS sequence"/>
</dbReference>
<evidence type="ECO:0000313" key="1">
    <source>
        <dbReference type="EMBL" id="MCB4806936.1"/>
    </source>
</evidence>
<evidence type="ECO:0000313" key="2">
    <source>
        <dbReference type="Proteomes" id="UP001139286"/>
    </source>
</evidence>
<dbReference type="SUPFAM" id="SSF54285">
    <property type="entry name" value="MoaD/ThiS"/>
    <property type="match status" value="1"/>
</dbReference>
<dbReference type="EMBL" id="JAJAPX010000001">
    <property type="protein sequence ID" value="MCB4806936.1"/>
    <property type="molecule type" value="Genomic_DNA"/>
</dbReference>
<dbReference type="CDD" id="cd00565">
    <property type="entry name" value="Ubl_ThiS"/>
    <property type="match status" value="1"/>
</dbReference>
<dbReference type="Pfam" id="PF02597">
    <property type="entry name" value="ThiS"/>
    <property type="match status" value="1"/>
</dbReference>
<name>A0A9X1I2X2_9FLAO</name>
<dbReference type="InterPro" id="IPR003749">
    <property type="entry name" value="ThiS/MoaD-like"/>
</dbReference>
<gene>
    <name evidence="1" type="primary">thiS</name>
    <name evidence="1" type="ORF">LG651_01650</name>
</gene>
<keyword evidence="2" id="KW-1185">Reference proteome</keyword>
<dbReference type="PANTHER" id="PTHR34472:SF1">
    <property type="entry name" value="SULFUR CARRIER PROTEIN THIS"/>
    <property type="match status" value="1"/>
</dbReference>
<proteinExistence type="predicted"/>
<organism evidence="1 2">
    <name type="scientific">Neotamlana sargassicola</name>
    <dbReference type="NCBI Taxonomy" id="2883125"/>
    <lineage>
        <taxon>Bacteria</taxon>
        <taxon>Pseudomonadati</taxon>
        <taxon>Bacteroidota</taxon>
        <taxon>Flavobacteriia</taxon>
        <taxon>Flavobacteriales</taxon>
        <taxon>Flavobacteriaceae</taxon>
        <taxon>Neotamlana</taxon>
    </lineage>
</organism>
<dbReference type="RefSeq" id="WP_226694419.1">
    <property type="nucleotide sequence ID" value="NZ_JAJAPX010000001.1"/>
</dbReference>
<dbReference type="InterPro" id="IPR016155">
    <property type="entry name" value="Mopterin_synth/thiamin_S_b"/>
</dbReference>
<dbReference type="NCBIfam" id="TIGR01683">
    <property type="entry name" value="thiS"/>
    <property type="match status" value="1"/>
</dbReference>
<comment type="caution">
    <text evidence="1">The sequence shown here is derived from an EMBL/GenBank/DDBJ whole genome shotgun (WGS) entry which is preliminary data.</text>
</comment>
<protein>
    <submittedName>
        <fullName evidence="1">Sulfur carrier protein ThiS</fullName>
    </submittedName>
</protein>
<dbReference type="AlphaFoldDB" id="A0A9X1I2X2"/>